<proteinExistence type="predicted"/>
<accession>A0ABU6YKD2</accession>
<dbReference type="EMBL" id="JASCZI010242096">
    <property type="protein sequence ID" value="MED6209563.1"/>
    <property type="molecule type" value="Genomic_DNA"/>
</dbReference>
<reference evidence="2 3" key="1">
    <citation type="journal article" date="2023" name="Plants (Basel)">
        <title>Bridging the Gap: Combining Genomics and Transcriptomics Approaches to Understand Stylosanthes scabra, an Orphan Legume from the Brazilian Caatinga.</title>
        <authorList>
            <person name="Ferreira-Neto J.R.C."/>
            <person name="da Silva M.D."/>
            <person name="Binneck E."/>
            <person name="de Melo N.F."/>
            <person name="da Silva R.H."/>
            <person name="de Melo A.L.T.M."/>
            <person name="Pandolfi V."/>
            <person name="Bustamante F.O."/>
            <person name="Brasileiro-Vidal A.C."/>
            <person name="Benko-Iseppon A.M."/>
        </authorList>
    </citation>
    <scope>NUCLEOTIDE SEQUENCE [LARGE SCALE GENOMIC DNA]</scope>
    <source>
        <tissue evidence="2">Leaves</tissue>
    </source>
</reference>
<evidence type="ECO:0000313" key="3">
    <source>
        <dbReference type="Proteomes" id="UP001341840"/>
    </source>
</evidence>
<evidence type="ECO:0000313" key="2">
    <source>
        <dbReference type="EMBL" id="MED6209563.1"/>
    </source>
</evidence>
<comment type="caution">
    <text evidence="2">The sequence shown here is derived from an EMBL/GenBank/DDBJ whole genome shotgun (WGS) entry which is preliminary data.</text>
</comment>
<keyword evidence="3" id="KW-1185">Reference proteome</keyword>
<feature type="compositionally biased region" description="Basic residues" evidence="1">
    <location>
        <begin position="1"/>
        <end position="12"/>
    </location>
</feature>
<protein>
    <submittedName>
        <fullName evidence="2">Uncharacterized protein</fullName>
    </submittedName>
</protein>
<dbReference type="Proteomes" id="UP001341840">
    <property type="component" value="Unassembled WGS sequence"/>
</dbReference>
<name>A0ABU6YKD2_9FABA</name>
<organism evidence="2 3">
    <name type="scientific">Stylosanthes scabra</name>
    <dbReference type="NCBI Taxonomy" id="79078"/>
    <lineage>
        <taxon>Eukaryota</taxon>
        <taxon>Viridiplantae</taxon>
        <taxon>Streptophyta</taxon>
        <taxon>Embryophyta</taxon>
        <taxon>Tracheophyta</taxon>
        <taxon>Spermatophyta</taxon>
        <taxon>Magnoliopsida</taxon>
        <taxon>eudicotyledons</taxon>
        <taxon>Gunneridae</taxon>
        <taxon>Pentapetalae</taxon>
        <taxon>rosids</taxon>
        <taxon>fabids</taxon>
        <taxon>Fabales</taxon>
        <taxon>Fabaceae</taxon>
        <taxon>Papilionoideae</taxon>
        <taxon>50 kb inversion clade</taxon>
        <taxon>dalbergioids sensu lato</taxon>
        <taxon>Dalbergieae</taxon>
        <taxon>Pterocarpus clade</taxon>
        <taxon>Stylosanthes</taxon>
    </lineage>
</organism>
<feature type="region of interest" description="Disordered" evidence="1">
    <location>
        <begin position="1"/>
        <end position="20"/>
    </location>
</feature>
<sequence length="128" mass="13571">MLQKSPKKKKEKKYILQNKNPKSLLSESPVLSPTLSSSSLVSGATVSILSSATAVPIYPRRHHSSGSLSLKAQFNSSPPSSAVATASFGAHQPFLLVPAVAFCSRAFHFRPSCSKRLVGASDSGHTSF</sequence>
<evidence type="ECO:0000256" key="1">
    <source>
        <dbReference type="SAM" id="MobiDB-lite"/>
    </source>
</evidence>
<gene>
    <name evidence="2" type="ORF">PIB30_055890</name>
</gene>